<dbReference type="SUPFAM" id="SSF53335">
    <property type="entry name" value="S-adenosyl-L-methionine-dependent methyltransferases"/>
    <property type="match status" value="1"/>
</dbReference>
<dbReference type="InterPro" id="IPR041698">
    <property type="entry name" value="Methyltransf_25"/>
</dbReference>
<dbReference type="Pfam" id="PF13649">
    <property type="entry name" value="Methyltransf_25"/>
    <property type="match status" value="1"/>
</dbReference>
<feature type="domain" description="Methyltransferase" evidence="1">
    <location>
        <begin position="2"/>
        <end position="75"/>
    </location>
</feature>
<dbReference type="Proteomes" id="UP000198778">
    <property type="component" value="Unassembled WGS sequence"/>
</dbReference>
<proteinExistence type="predicted"/>
<dbReference type="Gene3D" id="3.40.50.150">
    <property type="entry name" value="Vaccinia Virus protein VP39"/>
    <property type="match status" value="1"/>
</dbReference>
<dbReference type="AlphaFoldDB" id="A0A1H0D765"/>
<dbReference type="GO" id="GO:0032259">
    <property type="term" value="P:methylation"/>
    <property type="evidence" value="ECO:0007669"/>
    <property type="project" value="UniProtKB-KW"/>
</dbReference>
<keyword evidence="2" id="KW-0808">Transferase</keyword>
<accession>A0A1H0D765</accession>
<dbReference type="InterPro" id="IPR029063">
    <property type="entry name" value="SAM-dependent_MTases_sf"/>
</dbReference>
<sequence length="202" mass="23490">MIGVDIHAGMLAEAKNKASHLQQEIAWIQDDCTELALDIESELIYSAGNSFQHFITNESQDLFLSSVFNHLKPEGIFIFDTRSPHKEELQTTGMKEFWKSYIDAETSNKVDVFTFSNYNSLTQVQNNITIRRHMSPGNEILKEIKTQINLRYSFPKEMERMLHENGFEIVNVYQDWEESPLTGESKQMIYICKKQQSGKKRK</sequence>
<dbReference type="STRING" id="745820.SAMN04488053_102369"/>
<evidence type="ECO:0000313" key="2">
    <source>
        <dbReference type="EMBL" id="SDN65978.1"/>
    </source>
</evidence>
<name>A0A1H0D765_9BACI</name>
<evidence type="ECO:0000313" key="3">
    <source>
        <dbReference type="Proteomes" id="UP000198778"/>
    </source>
</evidence>
<keyword evidence="3" id="KW-1185">Reference proteome</keyword>
<dbReference type="EMBL" id="FNIL01000002">
    <property type="protein sequence ID" value="SDN65978.1"/>
    <property type="molecule type" value="Genomic_DNA"/>
</dbReference>
<keyword evidence="2" id="KW-0489">Methyltransferase</keyword>
<reference evidence="3" key="1">
    <citation type="submission" date="2016-10" db="EMBL/GenBank/DDBJ databases">
        <authorList>
            <person name="Varghese N."/>
            <person name="Submissions S."/>
        </authorList>
    </citation>
    <scope>NUCLEOTIDE SEQUENCE [LARGE SCALE GENOMIC DNA]</scope>
    <source>
        <strain evidence="3">CGMCC 1.10369</strain>
    </source>
</reference>
<dbReference type="CDD" id="cd02440">
    <property type="entry name" value="AdoMet_MTases"/>
    <property type="match status" value="1"/>
</dbReference>
<gene>
    <name evidence="2" type="ORF">SAMN04488053_102369</name>
</gene>
<organism evidence="2 3">
    <name type="scientific">Alkalicoccus daliensis</name>
    <dbReference type="NCBI Taxonomy" id="745820"/>
    <lineage>
        <taxon>Bacteria</taxon>
        <taxon>Bacillati</taxon>
        <taxon>Bacillota</taxon>
        <taxon>Bacilli</taxon>
        <taxon>Bacillales</taxon>
        <taxon>Bacillaceae</taxon>
        <taxon>Alkalicoccus</taxon>
    </lineage>
</organism>
<protein>
    <submittedName>
        <fullName evidence="2">Methyltransferase domain-containing protein</fullName>
    </submittedName>
</protein>
<dbReference type="GO" id="GO:0008168">
    <property type="term" value="F:methyltransferase activity"/>
    <property type="evidence" value="ECO:0007669"/>
    <property type="project" value="UniProtKB-KW"/>
</dbReference>
<evidence type="ECO:0000259" key="1">
    <source>
        <dbReference type="Pfam" id="PF13649"/>
    </source>
</evidence>